<keyword evidence="6" id="KW-0695">RNA-directed DNA polymerase</keyword>
<organism evidence="9 10">
    <name type="scientific">Phytophthora fragariaefolia</name>
    <dbReference type="NCBI Taxonomy" id="1490495"/>
    <lineage>
        <taxon>Eukaryota</taxon>
        <taxon>Sar</taxon>
        <taxon>Stramenopiles</taxon>
        <taxon>Oomycota</taxon>
        <taxon>Peronosporomycetes</taxon>
        <taxon>Peronosporales</taxon>
        <taxon>Peronosporaceae</taxon>
        <taxon>Phytophthora</taxon>
    </lineage>
</organism>
<dbReference type="OrthoDB" id="3015916at2759"/>
<dbReference type="Gene3D" id="3.10.20.370">
    <property type="match status" value="1"/>
</dbReference>
<evidence type="ECO:0000256" key="4">
    <source>
        <dbReference type="ARBA" id="ARBA00022759"/>
    </source>
</evidence>
<accession>A0A9W6YLM8</accession>
<dbReference type="Gene3D" id="1.10.340.70">
    <property type="match status" value="1"/>
</dbReference>
<proteinExistence type="predicted"/>
<comment type="caution">
    <text evidence="9">The sequence shown here is derived from an EMBL/GenBank/DDBJ whole genome shotgun (WGS) entry which is preliminary data.</text>
</comment>
<dbReference type="Pfam" id="PF17917">
    <property type="entry name" value="RT_RNaseH"/>
    <property type="match status" value="1"/>
</dbReference>
<evidence type="ECO:0000259" key="7">
    <source>
        <dbReference type="Pfam" id="PF17917"/>
    </source>
</evidence>
<keyword evidence="2" id="KW-0548">Nucleotidyltransferase</keyword>
<keyword evidence="5" id="KW-0378">Hydrolase</keyword>
<dbReference type="FunFam" id="3.10.20.370:FF:000001">
    <property type="entry name" value="Retrovirus-related Pol polyprotein from transposon 17.6-like protein"/>
    <property type="match status" value="1"/>
</dbReference>
<dbReference type="InterPro" id="IPR050951">
    <property type="entry name" value="Retrovirus_Pol_polyprotein"/>
</dbReference>
<dbReference type="CDD" id="cd09274">
    <property type="entry name" value="RNase_HI_RT_Ty3"/>
    <property type="match status" value="1"/>
</dbReference>
<dbReference type="EMBL" id="BSXT01008945">
    <property type="protein sequence ID" value="GMF68460.1"/>
    <property type="molecule type" value="Genomic_DNA"/>
</dbReference>
<keyword evidence="10" id="KW-1185">Reference proteome</keyword>
<dbReference type="SUPFAM" id="SSF56672">
    <property type="entry name" value="DNA/RNA polymerases"/>
    <property type="match status" value="1"/>
</dbReference>
<name>A0A9W6YLM8_9STRA</name>
<feature type="domain" description="Integrase zinc-binding" evidence="8">
    <location>
        <begin position="229"/>
        <end position="286"/>
    </location>
</feature>
<evidence type="ECO:0000256" key="3">
    <source>
        <dbReference type="ARBA" id="ARBA00022722"/>
    </source>
</evidence>
<feature type="domain" description="Reverse transcriptase RNase H-like" evidence="7">
    <location>
        <begin position="20"/>
        <end position="125"/>
    </location>
</feature>
<evidence type="ECO:0000256" key="1">
    <source>
        <dbReference type="ARBA" id="ARBA00022679"/>
    </source>
</evidence>
<evidence type="ECO:0000256" key="6">
    <source>
        <dbReference type="ARBA" id="ARBA00022918"/>
    </source>
</evidence>
<dbReference type="Proteomes" id="UP001165121">
    <property type="component" value="Unassembled WGS sequence"/>
</dbReference>
<dbReference type="PANTHER" id="PTHR37984">
    <property type="entry name" value="PROTEIN CBG26694"/>
    <property type="match status" value="1"/>
</dbReference>
<dbReference type="GO" id="GO:0003964">
    <property type="term" value="F:RNA-directed DNA polymerase activity"/>
    <property type="evidence" value="ECO:0007669"/>
    <property type="project" value="UniProtKB-KW"/>
</dbReference>
<keyword evidence="3" id="KW-0540">Nuclease</keyword>
<dbReference type="InterPro" id="IPR043502">
    <property type="entry name" value="DNA/RNA_pol_sf"/>
</dbReference>
<gene>
    <name evidence="9" type="ORF">Pfra01_002844900</name>
</gene>
<protein>
    <submittedName>
        <fullName evidence="9">Unnamed protein product</fullName>
    </submittedName>
</protein>
<dbReference type="Pfam" id="PF17921">
    <property type="entry name" value="Integrase_H2C2"/>
    <property type="match status" value="1"/>
</dbReference>
<keyword evidence="4" id="KW-0255">Endonuclease</keyword>
<evidence type="ECO:0000313" key="9">
    <source>
        <dbReference type="EMBL" id="GMF68460.1"/>
    </source>
</evidence>
<evidence type="ECO:0000256" key="5">
    <source>
        <dbReference type="ARBA" id="ARBA00022801"/>
    </source>
</evidence>
<dbReference type="GO" id="GO:0004519">
    <property type="term" value="F:endonuclease activity"/>
    <property type="evidence" value="ECO:0007669"/>
    <property type="project" value="UniProtKB-KW"/>
</dbReference>
<dbReference type="AlphaFoldDB" id="A0A9W6YLM8"/>
<dbReference type="InterPro" id="IPR041373">
    <property type="entry name" value="RT_RNaseH"/>
</dbReference>
<sequence>MRSKRLRTASFYATILALPDPDRPFRVVCDASDFAIGCALLQAGAGGRERMIAFESRQLKAAEKNYPVHDKELLAMKYALVKFRAHLLGSKPFVIYTDHASLRTATQSPHLSQRMARWLSFFAAYNLEVKYNPGKQNALADALSRRPDYELAHVTTVTSSILDLIRASYASDDMCVALLKALGSKEFEDSDKDLSARLRARLHRYAFDGGLLYYSTGSDDPPRVVVSHDEDLKYRILYEAHDTPVGGFLGREKTYSSVSLHYWWPNLYKWVGTYVRTCETCQRVKPAPMRPRRWPACLYPRGVGNPLVWTSCLAYRPTRQATRVLWSLSTD</sequence>
<dbReference type="PANTHER" id="PTHR37984:SF5">
    <property type="entry name" value="PROTEIN NYNRIN-LIKE"/>
    <property type="match status" value="1"/>
</dbReference>
<dbReference type="GO" id="GO:0016787">
    <property type="term" value="F:hydrolase activity"/>
    <property type="evidence" value="ECO:0007669"/>
    <property type="project" value="UniProtKB-KW"/>
</dbReference>
<evidence type="ECO:0000259" key="8">
    <source>
        <dbReference type="Pfam" id="PF17921"/>
    </source>
</evidence>
<evidence type="ECO:0000256" key="2">
    <source>
        <dbReference type="ARBA" id="ARBA00022695"/>
    </source>
</evidence>
<dbReference type="InterPro" id="IPR041588">
    <property type="entry name" value="Integrase_H2C2"/>
</dbReference>
<evidence type="ECO:0000313" key="10">
    <source>
        <dbReference type="Proteomes" id="UP001165121"/>
    </source>
</evidence>
<reference evidence="9" key="1">
    <citation type="submission" date="2023-04" db="EMBL/GenBank/DDBJ databases">
        <title>Phytophthora fragariaefolia NBRC 109709.</title>
        <authorList>
            <person name="Ichikawa N."/>
            <person name="Sato H."/>
            <person name="Tonouchi N."/>
        </authorList>
    </citation>
    <scope>NUCLEOTIDE SEQUENCE</scope>
    <source>
        <strain evidence="9">NBRC 109709</strain>
    </source>
</reference>
<keyword evidence="1" id="KW-0808">Transferase</keyword>